<protein>
    <submittedName>
        <fullName evidence="3">Dipicolinate synthase subunit DpsA</fullName>
    </submittedName>
</protein>
<reference evidence="3 4" key="1">
    <citation type="journal article" date="2018" name="Nat. Biotechnol.">
        <title>A standardized bacterial taxonomy based on genome phylogeny substantially revises the tree of life.</title>
        <authorList>
            <person name="Parks D.H."/>
            <person name="Chuvochina M."/>
            <person name="Waite D.W."/>
            <person name="Rinke C."/>
            <person name="Skarshewski A."/>
            <person name="Chaumeil P.A."/>
            <person name="Hugenholtz P."/>
        </authorList>
    </citation>
    <scope>NUCLEOTIDE SEQUENCE [LARGE SCALE GENOMIC DNA]</scope>
    <source>
        <strain evidence="3">UBA10948</strain>
    </source>
</reference>
<dbReference type="STRING" id="378794.GCA_001570625_00872"/>
<dbReference type="Pfam" id="PF16924">
    <property type="entry name" value="DpaA_N"/>
    <property type="match status" value="1"/>
</dbReference>
<dbReference type="RefSeq" id="WP_276619757.1">
    <property type="nucleotide sequence ID" value="NZ_DHSN01000041.1"/>
</dbReference>
<feature type="domain" description="D-isomer specific 2-hydroxyacid dehydrogenase NAD-binding" evidence="1">
    <location>
        <begin position="149"/>
        <end position="244"/>
    </location>
</feature>
<comment type="caution">
    <text evidence="3">The sequence shown here is derived from an EMBL/GenBank/DDBJ whole genome shotgun (WGS) entry which is preliminary data.</text>
</comment>
<evidence type="ECO:0000259" key="2">
    <source>
        <dbReference type="Pfam" id="PF16924"/>
    </source>
</evidence>
<feature type="domain" description="Dipicolinate synthase subunit A N-terminal" evidence="2">
    <location>
        <begin position="9"/>
        <end position="124"/>
    </location>
</feature>
<dbReference type="InterPro" id="IPR031629">
    <property type="entry name" value="DpaA_N"/>
</dbReference>
<dbReference type="InterPro" id="IPR036291">
    <property type="entry name" value="NAD(P)-bd_dom_sf"/>
</dbReference>
<evidence type="ECO:0000259" key="1">
    <source>
        <dbReference type="Pfam" id="PF02826"/>
    </source>
</evidence>
<dbReference type="Gene3D" id="3.40.50.720">
    <property type="entry name" value="NAD(P)-binding Rossmann-like Domain"/>
    <property type="match status" value="1"/>
</dbReference>
<evidence type="ECO:0000313" key="3">
    <source>
        <dbReference type="EMBL" id="HBK53177.1"/>
    </source>
</evidence>
<dbReference type="GO" id="GO:0051287">
    <property type="term" value="F:NAD binding"/>
    <property type="evidence" value="ECO:0007669"/>
    <property type="project" value="InterPro"/>
</dbReference>
<dbReference type="Proteomes" id="UP000263273">
    <property type="component" value="Unassembled WGS sequence"/>
</dbReference>
<sequence length="304" mass="32337">MSSLLSGTKIAVLGGDERELILISELLKRGAILKVAGFPSSKLCDGASAVNSVEDACRDAKVVVLPLPGTSLEGIIRAVYAEGELKLSKKAIDVLAENALVIIGSARPFLREWVGSYKLRLLEIAEMDDIAIMNSIPTAEGAIQIAMEESKITIHGSRSLIVGFGRIAITLARTLRALGSDVTVVARNEGQMARAYEMGCKRAGYSELAEAISHSDFVFNTVPSLVINRNVLKKARCDAIIIDLATQPGGTDFEAANEYGFKAILAPGLPGKVAPISAGKILAEVIPRLIIKELAKTGQEQVLE</sequence>
<dbReference type="InterPro" id="IPR006140">
    <property type="entry name" value="D-isomer_DH_NAD-bd"/>
</dbReference>
<name>A0A354YY75_9FIRM</name>
<dbReference type="SUPFAM" id="SSF51735">
    <property type="entry name" value="NAD(P)-binding Rossmann-fold domains"/>
    <property type="match status" value="1"/>
</dbReference>
<gene>
    <name evidence="3" type="ORF">DDZ44_04480</name>
</gene>
<proteinExistence type="predicted"/>
<dbReference type="NCBIfam" id="NF006162">
    <property type="entry name" value="PRK08306.1"/>
    <property type="match status" value="1"/>
</dbReference>
<accession>A0A354YY75</accession>
<organism evidence="3 4">
    <name type="scientific">Syntrophomonas wolfei</name>
    <dbReference type="NCBI Taxonomy" id="863"/>
    <lineage>
        <taxon>Bacteria</taxon>
        <taxon>Bacillati</taxon>
        <taxon>Bacillota</taxon>
        <taxon>Clostridia</taxon>
        <taxon>Eubacteriales</taxon>
        <taxon>Syntrophomonadaceae</taxon>
        <taxon>Syntrophomonas</taxon>
    </lineage>
</organism>
<dbReference type="EMBL" id="DNZF01000097">
    <property type="protein sequence ID" value="HBK53177.1"/>
    <property type="molecule type" value="Genomic_DNA"/>
</dbReference>
<dbReference type="AlphaFoldDB" id="A0A354YY75"/>
<dbReference type="Pfam" id="PF02826">
    <property type="entry name" value="2-Hacid_dh_C"/>
    <property type="match status" value="1"/>
</dbReference>
<evidence type="ECO:0000313" key="4">
    <source>
        <dbReference type="Proteomes" id="UP000263273"/>
    </source>
</evidence>